<dbReference type="GO" id="GO:0043565">
    <property type="term" value="F:sequence-specific DNA binding"/>
    <property type="evidence" value="ECO:0007669"/>
    <property type="project" value="InterPro"/>
</dbReference>
<gene>
    <name evidence="5" type="ORF">A1QC_08385</name>
</gene>
<reference evidence="5 6" key="1">
    <citation type="journal article" date="2012" name="Science">
        <title>Ecological populations of bacteria act as socially cohesive units of antibiotic production and resistance.</title>
        <authorList>
            <person name="Cordero O.X."/>
            <person name="Wildschutte H."/>
            <person name="Kirkup B."/>
            <person name="Proehl S."/>
            <person name="Ngo L."/>
            <person name="Hussain F."/>
            <person name="Le Roux F."/>
            <person name="Mincer T."/>
            <person name="Polz M.F."/>
        </authorList>
    </citation>
    <scope>NUCLEOTIDE SEQUENCE [LARGE SCALE GENOMIC DNA]</scope>
    <source>
        <strain evidence="5 6">1S-45</strain>
    </source>
</reference>
<dbReference type="Pfam" id="PF12833">
    <property type="entry name" value="HTH_18"/>
    <property type="match status" value="1"/>
</dbReference>
<sequence length="278" mass="32777">MITWKQTLAEYEWLIHQIWYLEVEKDDVIEKRPRLIPNPRAHLLFTPNEQDYCYLNDKQPFIGKGCHLLLPSEQMLILEDSAPLKRIGITFRPEGLYLLNKASPQHINQCSWFEWLKPLFNAHFQDALWQAHSKQDIGDVILKHLNTLDLNQNKDKAFFITQKATLAIEELHHNVIEDSMDIESLANHCACSRRTLERSFKQVTGLTVKKYLQMMTLDQMVLALYKQDENFDWATFSQTFGFCDQSHLIRQLKKQLECTPSNYLQKRDLTIDVYGDFE</sequence>
<evidence type="ECO:0000256" key="2">
    <source>
        <dbReference type="ARBA" id="ARBA00023125"/>
    </source>
</evidence>
<dbReference type="PANTHER" id="PTHR46796">
    <property type="entry name" value="HTH-TYPE TRANSCRIPTIONAL ACTIVATOR RHAS-RELATED"/>
    <property type="match status" value="1"/>
</dbReference>
<comment type="caution">
    <text evidence="5">The sequence shown here is derived from an EMBL/GenBank/DDBJ whole genome shotgun (WGS) entry which is preliminary data.</text>
</comment>
<dbReference type="SUPFAM" id="SSF46689">
    <property type="entry name" value="Homeodomain-like"/>
    <property type="match status" value="1"/>
</dbReference>
<dbReference type="eggNOG" id="COG2207">
    <property type="taxonomic scope" value="Bacteria"/>
</dbReference>
<evidence type="ECO:0000313" key="6">
    <source>
        <dbReference type="Proteomes" id="UP000094070"/>
    </source>
</evidence>
<accession>A0A1E5E398</accession>
<name>A0A1E5E398_9VIBR</name>
<dbReference type="InterPro" id="IPR018060">
    <property type="entry name" value="HTH_AraC"/>
</dbReference>
<dbReference type="SMART" id="SM00342">
    <property type="entry name" value="HTH_ARAC"/>
    <property type="match status" value="1"/>
</dbReference>
<keyword evidence="2" id="KW-0238">DNA-binding</keyword>
<dbReference type="AlphaFoldDB" id="A0A1E5E398"/>
<protein>
    <submittedName>
        <fullName evidence="5">Transcriptional regulator</fullName>
    </submittedName>
</protein>
<dbReference type="OrthoDB" id="6592899at2"/>
<evidence type="ECO:0000313" key="5">
    <source>
        <dbReference type="EMBL" id="OEF25793.1"/>
    </source>
</evidence>
<dbReference type="STRING" id="1188252.A1QC_08385"/>
<evidence type="ECO:0000256" key="1">
    <source>
        <dbReference type="ARBA" id="ARBA00023015"/>
    </source>
</evidence>
<evidence type="ECO:0000259" key="4">
    <source>
        <dbReference type="PROSITE" id="PS01124"/>
    </source>
</evidence>
<dbReference type="Gene3D" id="1.10.10.60">
    <property type="entry name" value="Homeodomain-like"/>
    <property type="match status" value="1"/>
</dbReference>
<dbReference type="RefSeq" id="WP_026025815.1">
    <property type="nucleotide sequence ID" value="NZ_AJYK02000058.1"/>
</dbReference>
<dbReference type="InterPro" id="IPR009057">
    <property type="entry name" value="Homeodomain-like_sf"/>
</dbReference>
<dbReference type="PANTHER" id="PTHR46796:SF13">
    <property type="entry name" value="HTH-TYPE TRANSCRIPTIONAL ACTIVATOR RHAS"/>
    <property type="match status" value="1"/>
</dbReference>
<proteinExistence type="predicted"/>
<dbReference type="EMBL" id="AJYK02000058">
    <property type="protein sequence ID" value="OEF25793.1"/>
    <property type="molecule type" value="Genomic_DNA"/>
</dbReference>
<dbReference type="InterPro" id="IPR050204">
    <property type="entry name" value="AraC_XylS_family_regulators"/>
</dbReference>
<dbReference type="PROSITE" id="PS01124">
    <property type="entry name" value="HTH_ARAC_FAMILY_2"/>
    <property type="match status" value="1"/>
</dbReference>
<feature type="domain" description="HTH araC/xylS-type" evidence="4">
    <location>
        <begin position="165"/>
        <end position="266"/>
    </location>
</feature>
<organism evidence="5 6">
    <name type="scientific">Vibrio rumoiensis 1S-45</name>
    <dbReference type="NCBI Taxonomy" id="1188252"/>
    <lineage>
        <taxon>Bacteria</taxon>
        <taxon>Pseudomonadati</taxon>
        <taxon>Pseudomonadota</taxon>
        <taxon>Gammaproteobacteria</taxon>
        <taxon>Vibrionales</taxon>
        <taxon>Vibrionaceae</taxon>
        <taxon>Vibrio</taxon>
    </lineage>
</organism>
<keyword evidence="6" id="KW-1185">Reference proteome</keyword>
<keyword evidence="1" id="KW-0805">Transcription regulation</keyword>
<evidence type="ECO:0000256" key="3">
    <source>
        <dbReference type="ARBA" id="ARBA00023163"/>
    </source>
</evidence>
<dbReference type="GO" id="GO:0003700">
    <property type="term" value="F:DNA-binding transcription factor activity"/>
    <property type="evidence" value="ECO:0007669"/>
    <property type="project" value="InterPro"/>
</dbReference>
<keyword evidence="3" id="KW-0804">Transcription</keyword>
<dbReference type="Proteomes" id="UP000094070">
    <property type="component" value="Unassembled WGS sequence"/>
</dbReference>